<comment type="caution">
    <text evidence="2">The sequence shown here is derived from an EMBL/GenBank/DDBJ whole genome shotgun (WGS) entry which is preliminary data.</text>
</comment>
<evidence type="ECO:0000313" key="3">
    <source>
        <dbReference type="Proteomes" id="UP001201163"/>
    </source>
</evidence>
<evidence type="ECO:0000256" key="1">
    <source>
        <dbReference type="SAM" id="MobiDB-lite"/>
    </source>
</evidence>
<feature type="compositionally biased region" description="Polar residues" evidence="1">
    <location>
        <begin position="1"/>
        <end position="10"/>
    </location>
</feature>
<dbReference type="AlphaFoldDB" id="A0AAD4LLD0"/>
<evidence type="ECO:0000313" key="2">
    <source>
        <dbReference type="EMBL" id="KAH8995996.1"/>
    </source>
</evidence>
<keyword evidence="3" id="KW-1185">Reference proteome</keyword>
<dbReference type="EMBL" id="JAKELL010000010">
    <property type="protein sequence ID" value="KAH8995996.1"/>
    <property type="molecule type" value="Genomic_DNA"/>
</dbReference>
<dbReference type="InterPro" id="IPR041078">
    <property type="entry name" value="Plavaka"/>
</dbReference>
<sequence>MLGGSPTSLSAPCGAPGAGPAAGGGGGGPPPKGSPPPPPPNWGCLFPCGGLPPPGGPWPKLPPGLLGGAGPPAPGGGSGNIWYPFQSQCDWDFARWAKNRGSSSTAVTELLAINGVVEKLELSYHNMKELNRIIDEEMPGRPKFKCEKICIGGESYDFHFREVIPCIRALFGDPRYSGRLVFAPERHYRDAGCTTQVFGEMYTGKWWWSVQQSLELRKPGATVLPLIISSDKTQLTHFRSKSAYPVYLSIGNIPKDIRSKPTQQAQMLMGYIPATQLKQIMNQAARRRALGNLFHSCMRKLLNPIESYGVTGIAMATGDGIWYRCHPILATFIGDYPEQLLVTCTYNRKCPKCTVPRGELGTDTRFPLRNFGAAVGAFSLSDGNPTTFQARCHDAGLKPTYHPFWERLPYANIFLSIMPDILHQLHQGVLKHLVRWLAALRSGEIDARCSRITWLSKLTGKEHKDIARIILGVVVDLSLPGVQSSARLTRAVRALLDFIYLSQYPVHTTQTLNAMDNALCRFHENKDVFIELGVRKHFNLPKLHSLLHYTRSITLFGTANNYNTENSERLHIDLTKNAYRATNFKDEYKQMTTWLERQEAMHQHAAFIEWCNCGHLALSTPLTYPRPNLMLHPFLTIHPSEKGITFGALFNTYGAVDFQDALADFIVQHNYPELSASVARRRANNTLIPFRKVSVFHRVKFTNRGDTVQKTVDVLHIRPEARNHHGDTIPGRFDTVLVKDGSRFRVAQIRVVFQLPRSVLSSIFLSSRPAPPTDLAYVEWFSPLSTPNKTHGMYRISRSYRNNRRLASIIPLAEVCRSVQLFPAFGPVVPRQWQGPTVLEECRTFYINSFLDRHLYQNLNVINENC</sequence>
<accession>A0AAD4LLD0</accession>
<feature type="region of interest" description="Disordered" evidence="1">
    <location>
        <begin position="1"/>
        <end position="41"/>
    </location>
</feature>
<feature type="compositionally biased region" description="Pro residues" evidence="1">
    <location>
        <begin position="28"/>
        <end position="41"/>
    </location>
</feature>
<feature type="compositionally biased region" description="Gly residues" evidence="1">
    <location>
        <begin position="16"/>
        <end position="27"/>
    </location>
</feature>
<name>A0AAD4LLD0_9AGAM</name>
<protein>
    <submittedName>
        <fullName evidence="2">Uncharacterized protein</fullName>
    </submittedName>
</protein>
<gene>
    <name evidence="2" type="ORF">EDB92DRAFT_1933870</name>
</gene>
<reference evidence="2" key="1">
    <citation type="submission" date="2022-01" db="EMBL/GenBank/DDBJ databases">
        <title>Comparative genomics reveals a dynamic genome evolution in the ectomycorrhizal milk-cap (Lactarius) mushrooms.</title>
        <authorList>
            <consortium name="DOE Joint Genome Institute"/>
            <person name="Lebreton A."/>
            <person name="Tang N."/>
            <person name="Kuo A."/>
            <person name="LaButti K."/>
            <person name="Drula E."/>
            <person name="Barry K."/>
            <person name="Clum A."/>
            <person name="Lipzen A."/>
            <person name="Mousain D."/>
            <person name="Ng V."/>
            <person name="Wang R."/>
            <person name="Wang X."/>
            <person name="Dai Y."/>
            <person name="Henrissat B."/>
            <person name="Grigoriev I.V."/>
            <person name="Guerin-Laguette A."/>
            <person name="Yu F."/>
            <person name="Martin F.M."/>
        </authorList>
    </citation>
    <scope>NUCLEOTIDE SEQUENCE</scope>
    <source>
        <strain evidence="2">QP</strain>
    </source>
</reference>
<dbReference type="Pfam" id="PF18759">
    <property type="entry name" value="Plavaka"/>
    <property type="match status" value="1"/>
</dbReference>
<dbReference type="Proteomes" id="UP001201163">
    <property type="component" value="Unassembled WGS sequence"/>
</dbReference>
<proteinExistence type="predicted"/>
<organism evidence="2 3">
    <name type="scientific">Lactarius akahatsu</name>
    <dbReference type="NCBI Taxonomy" id="416441"/>
    <lineage>
        <taxon>Eukaryota</taxon>
        <taxon>Fungi</taxon>
        <taxon>Dikarya</taxon>
        <taxon>Basidiomycota</taxon>
        <taxon>Agaricomycotina</taxon>
        <taxon>Agaricomycetes</taxon>
        <taxon>Russulales</taxon>
        <taxon>Russulaceae</taxon>
        <taxon>Lactarius</taxon>
    </lineage>
</organism>